<dbReference type="InterPro" id="IPR011990">
    <property type="entry name" value="TPR-like_helical_dom_sf"/>
</dbReference>
<reference evidence="4" key="1">
    <citation type="submission" date="2020-09" db="EMBL/GenBank/DDBJ databases">
        <title>Pelagicoccus enzymogenes sp. nov. with an EPS production, isolated from marine sediment.</title>
        <authorList>
            <person name="Feng X."/>
        </authorList>
    </citation>
    <scope>NUCLEOTIDE SEQUENCE</scope>
    <source>
        <strain evidence="4">NFK12</strain>
    </source>
</reference>
<dbReference type="PANTHER" id="PTHR45586:SF1">
    <property type="entry name" value="LIPOPOLYSACCHARIDE ASSEMBLY PROTEIN B"/>
    <property type="match status" value="1"/>
</dbReference>
<organism evidence="4 5">
    <name type="scientific">Pelagicoccus enzymogenes</name>
    <dbReference type="NCBI Taxonomy" id="2773457"/>
    <lineage>
        <taxon>Bacteria</taxon>
        <taxon>Pseudomonadati</taxon>
        <taxon>Verrucomicrobiota</taxon>
        <taxon>Opitutia</taxon>
        <taxon>Puniceicoccales</taxon>
        <taxon>Pelagicoccaceae</taxon>
        <taxon>Pelagicoccus</taxon>
    </lineage>
</organism>
<dbReference type="Pfam" id="PF13432">
    <property type="entry name" value="TPR_16"/>
    <property type="match status" value="2"/>
</dbReference>
<dbReference type="Proteomes" id="UP000622317">
    <property type="component" value="Unassembled WGS sequence"/>
</dbReference>
<evidence type="ECO:0000313" key="4">
    <source>
        <dbReference type="EMBL" id="MBD5778355.1"/>
    </source>
</evidence>
<name>A0A927F719_9BACT</name>
<dbReference type="PANTHER" id="PTHR45586">
    <property type="entry name" value="TPR REPEAT-CONTAINING PROTEIN PA4667"/>
    <property type="match status" value="1"/>
</dbReference>
<keyword evidence="1" id="KW-0677">Repeat</keyword>
<sequence>MSEVKDDSLAELNDLGSLLELPEELSRESALGERLSALLESLNTANPDRTRLRTVANLYHANEYDREAKCLYDWLIASAEDDLERARLNYLAAQLVKEKGDSEGAMSYLETSVAAYDGYGLALAQLGEARFKEGSLDTAAELFQQAKSIDRELASAYVGLARVFERRGEIEQMVKELESVLEFDAVNSSALALLSQVYARLGDEKRAYEASEAIEYSAGVPENDPWFQEVIDAIYDVQRLDFLFLDYFTLNRFEEALPYLERMEALDPENPRYSRYRAVMYMGFGYYEKAEEELREGLAKGGAADVFYPLLVKSLSLRGNKEEAERTARAAAERFGASGELNLEWSRLLVEQGAYEEALSVLERGIESDPYSLELHFARARLGMKKGKIDQANESLRMLRQLAPMDAEAMVRAALVLMEAGRFGEALPFLQQSHQVAPFYDEAIELLSDAHYELGLEAVKSRKVDEALERFEKSLALRPRRMDALGARAQVAVQAGRFQEAELALRALLSAAGDRPGILIVYGDVLFRNRKLEEAREVWNVALRLVPNEGSESELRRELKARLEQTSSLGAGEG</sequence>
<dbReference type="InterPro" id="IPR019734">
    <property type="entry name" value="TPR_rpt"/>
</dbReference>
<accession>A0A927F719</accession>
<evidence type="ECO:0000256" key="3">
    <source>
        <dbReference type="PROSITE-ProRule" id="PRU00339"/>
    </source>
</evidence>
<evidence type="ECO:0000256" key="1">
    <source>
        <dbReference type="ARBA" id="ARBA00022737"/>
    </source>
</evidence>
<feature type="repeat" description="TPR" evidence="3">
    <location>
        <begin position="448"/>
        <end position="481"/>
    </location>
</feature>
<evidence type="ECO:0000256" key="2">
    <source>
        <dbReference type="ARBA" id="ARBA00022803"/>
    </source>
</evidence>
<keyword evidence="5" id="KW-1185">Reference proteome</keyword>
<protein>
    <submittedName>
        <fullName evidence="4">Tetratricopeptide repeat protein</fullName>
    </submittedName>
</protein>
<dbReference type="PROSITE" id="PS50005">
    <property type="entry name" value="TPR"/>
    <property type="match status" value="1"/>
</dbReference>
<dbReference type="Gene3D" id="1.25.40.10">
    <property type="entry name" value="Tetratricopeptide repeat domain"/>
    <property type="match status" value="4"/>
</dbReference>
<dbReference type="InterPro" id="IPR051012">
    <property type="entry name" value="CellSynth/LPSAsmb/PSIAsmb"/>
</dbReference>
<dbReference type="SUPFAM" id="SSF48452">
    <property type="entry name" value="TPR-like"/>
    <property type="match status" value="2"/>
</dbReference>
<dbReference type="SMART" id="SM00028">
    <property type="entry name" value="TPR"/>
    <property type="match status" value="9"/>
</dbReference>
<proteinExistence type="predicted"/>
<dbReference type="Pfam" id="PF14559">
    <property type="entry name" value="TPR_19"/>
    <property type="match status" value="1"/>
</dbReference>
<gene>
    <name evidence="4" type="ORF">IEN85_02465</name>
</gene>
<evidence type="ECO:0000313" key="5">
    <source>
        <dbReference type="Proteomes" id="UP000622317"/>
    </source>
</evidence>
<dbReference type="AlphaFoldDB" id="A0A927F719"/>
<dbReference type="EMBL" id="JACYFG010000004">
    <property type="protein sequence ID" value="MBD5778355.1"/>
    <property type="molecule type" value="Genomic_DNA"/>
</dbReference>
<keyword evidence="2 3" id="KW-0802">TPR repeat</keyword>
<dbReference type="RefSeq" id="WP_191615491.1">
    <property type="nucleotide sequence ID" value="NZ_JACYFG010000004.1"/>
</dbReference>
<comment type="caution">
    <text evidence="4">The sequence shown here is derived from an EMBL/GenBank/DDBJ whole genome shotgun (WGS) entry which is preliminary data.</text>
</comment>